<dbReference type="InterPro" id="IPR050471">
    <property type="entry name" value="AB_hydrolase"/>
</dbReference>
<evidence type="ECO:0000313" key="2">
    <source>
        <dbReference type="EMBL" id="CTQ48393.1"/>
    </source>
</evidence>
<dbReference type="Pfam" id="PF12697">
    <property type="entry name" value="Abhydrolase_6"/>
    <property type="match status" value="1"/>
</dbReference>
<dbReference type="GO" id="GO:0018785">
    <property type="term" value="F:haloacetate dehalogenase activity"/>
    <property type="evidence" value="ECO:0007669"/>
    <property type="project" value="UniProtKB-EC"/>
</dbReference>
<dbReference type="InterPro" id="IPR000073">
    <property type="entry name" value="AB_hydrolase_1"/>
</dbReference>
<dbReference type="GO" id="GO:0046503">
    <property type="term" value="P:glycerolipid catabolic process"/>
    <property type="evidence" value="ECO:0007669"/>
    <property type="project" value="TreeGrafter"/>
</dbReference>
<protein>
    <submittedName>
        <fullName evidence="2">Haloacetate dehalogenase H-1</fullName>
        <ecNumber evidence="2">3.8.1.3</ecNumber>
    </submittedName>
</protein>
<dbReference type="PANTHER" id="PTHR43433">
    <property type="entry name" value="HYDROLASE, ALPHA/BETA FOLD FAMILY PROTEIN"/>
    <property type="match status" value="1"/>
</dbReference>
<dbReference type="Proteomes" id="UP000049222">
    <property type="component" value="Unassembled WGS sequence"/>
</dbReference>
<gene>
    <name evidence="2" type="primary">dehH1</name>
    <name evidence="2" type="ORF">JDO7802_00395</name>
</gene>
<dbReference type="EMBL" id="CXSU01000005">
    <property type="protein sequence ID" value="CTQ48393.1"/>
    <property type="molecule type" value="Genomic_DNA"/>
</dbReference>
<evidence type="ECO:0000313" key="3">
    <source>
        <dbReference type="Proteomes" id="UP000049222"/>
    </source>
</evidence>
<dbReference type="PANTHER" id="PTHR43433:SF5">
    <property type="entry name" value="AB HYDROLASE-1 DOMAIN-CONTAINING PROTEIN"/>
    <property type="match status" value="1"/>
</dbReference>
<dbReference type="AlphaFoldDB" id="A0A0M6YFX3"/>
<accession>A0A0M6YFX3</accession>
<reference evidence="2 3" key="1">
    <citation type="submission" date="2015-07" db="EMBL/GenBank/DDBJ databases">
        <authorList>
            <person name="Noorani M."/>
        </authorList>
    </citation>
    <scope>NUCLEOTIDE SEQUENCE [LARGE SCALE GENOMIC DNA]</scope>
    <source>
        <strain evidence="2 3">CECT 7802</strain>
    </source>
</reference>
<sequence>MPEYKSSDNLRLWYEDQGEGQPLLCLSGLTRNSTDFDYVLPYLLGEHRVIRPDYRGRGKSQRSPDWRTYTIPTEARDVIELLDHLGIDRAPIIGTSRGGLIAMALALMAKDRLGGLCLVDIGPDIAPEGMDVIKDYVGQPPTARNLEEAALMRATLMTGFANVRPERWRDEVERHYRETDEGLVINYDAKLRDAVLDALEQPAPDLWPLFDALEGLPLACIRGANSDLLTQVTLAEMQRRRPDMIVANVPDRGHVPFLDEAEALEALNEWTMLI</sequence>
<keyword evidence="3" id="KW-1185">Reference proteome</keyword>
<proteinExistence type="predicted"/>
<dbReference type="OrthoDB" id="9791366at2"/>
<organism evidence="2 3">
    <name type="scientific">Jannaschia donghaensis</name>
    <dbReference type="NCBI Taxonomy" id="420998"/>
    <lineage>
        <taxon>Bacteria</taxon>
        <taxon>Pseudomonadati</taxon>
        <taxon>Pseudomonadota</taxon>
        <taxon>Alphaproteobacteria</taxon>
        <taxon>Rhodobacterales</taxon>
        <taxon>Roseobacteraceae</taxon>
        <taxon>Jannaschia</taxon>
    </lineage>
</organism>
<dbReference type="RefSeq" id="WP_055082066.1">
    <property type="nucleotide sequence ID" value="NZ_CXSU01000005.1"/>
</dbReference>
<feature type="domain" description="AB hydrolase-1" evidence="1">
    <location>
        <begin position="23"/>
        <end position="265"/>
    </location>
</feature>
<dbReference type="InterPro" id="IPR029058">
    <property type="entry name" value="AB_hydrolase_fold"/>
</dbReference>
<dbReference type="SUPFAM" id="SSF53474">
    <property type="entry name" value="alpha/beta-Hydrolases"/>
    <property type="match status" value="1"/>
</dbReference>
<dbReference type="PRINTS" id="PR00111">
    <property type="entry name" value="ABHYDROLASE"/>
</dbReference>
<dbReference type="STRING" id="420998.JDO7802_00395"/>
<evidence type="ECO:0000259" key="1">
    <source>
        <dbReference type="Pfam" id="PF12697"/>
    </source>
</evidence>
<dbReference type="Gene3D" id="3.40.50.1820">
    <property type="entry name" value="alpha/beta hydrolase"/>
    <property type="match status" value="1"/>
</dbReference>
<keyword evidence="2" id="KW-0378">Hydrolase</keyword>
<name>A0A0M6YFX3_9RHOB</name>
<dbReference type="EC" id="3.8.1.3" evidence="2"/>
<dbReference type="GO" id="GO:0004806">
    <property type="term" value="F:triacylglycerol lipase activity"/>
    <property type="evidence" value="ECO:0007669"/>
    <property type="project" value="TreeGrafter"/>
</dbReference>